<dbReference type="InterPro" id="IPR050738">
    <property type="entry name" value="Sulfatase"/>
</dbReference>
<organism evidence="5 6">
    <name type="scientific">Humisphaera borealis</name>
    <dbReference type="NCBI Taxonomy" id="2807512"/>
    <lineage>
        <taxon>Bacteria</taxon>
        <taxon>Pseudomonadati</taxon>
        <taxon>Planctomycetota</taxon>
        <taxon>Phycisphaerae</taxon>
        <taxon>Tepidisphaerales</taxon>
        <taxon>Tepidisphaeraceae</taxon>
        <taxon>Humisphaera</taxon>
    </lineage>
</organism>
<dbReference type="Pfam" id="PF00884">
    <property type="entry name" value="Sulfatase"/>
    <property type="match status" value="1"/>
</dbReference>
<dbReference type="KEGG" id="hbs:IPV69_04220"/>
<dbReference type="SUPFAM" id="SSF53649">
    <property type="entry name" value="Alkaline phosphatase-like"/>
    <property type="match status" value="1"/>
</dbReference>
<evidence type="ECO:0000313" key="6">
    <source>
        <dbReference type="Proteomes" id="UP000593765"/>
    </source>
</evidence>
<gene>
    <name evidence="5" type="ORF">IPV69_04220</name>
</gene>
<sequence>MTLTHPLFRLLCLAMILPTTASAEGTTRRPNVVILLTDDQGTLDANCYGSADLKTPNMDKLASTGTRFTQAYAHTVCCPSRAALYTGRHPQRGGVINWTQGDRHGTDRANINMAAEEVTLAEVLKSAGYRTALFGKWHLGAKIGHGPLDQGFETYFGHLGGFIDNYRHFFLHGRGYHDLYEGNDEVFRREEYYPDLMTEKAVAYIDKNKDAPFFLTVAFNLPHYPEQPIAAFKDTYADMPMPRQAYARVISSVDAIIGRVIDKLEQTGLRDDTIVIMMSDNGHSTEDNKGIAVENHTSGYPVGHYYLAHGGGGNTGKWIGHKGQFLEGGIRVPAMISYPAKLPRGQTREQVVPIMDWFPTVLELCGIQKETGAPKLDGRTMIPVIADPKAPSAHEVLHFGWANGWAVRKGDWKLISTQNKTNGKVTKASLHNLTGPEPEAKDHAAEHPEIVAQLTALHEAWEKDVNPK</sequence>
<dbReference type="Gene3D" id="3.40.720.10">
    <property type="entry name" value="Alkaline Phosphatase, subunit A"/>
    <property type="match status" value="1"/>
</dbReference>
<evidence type="ECO:0000256" key="3">
    <source>
        <dbReference type="SAM" id="SignalP"/>
    </source>
</evidence>
<comment type="similarity">
    <text evidence="1">Belongs to the sulfatase family.</text>
</comment>
<dbReference type="InterPro" id="IPR017850">
    <property type="entry name" value="Alkaline_phosphatase_core_sf"/>
</dbReference>
<evidence type="ECO:0000256" key="2">
    <source>
        <dbReference type="ARBA" id="ARBA00022801"/>
    </source>
</evidence>
<dbReference type="EMBL" id="CP063458">
    <property type="protein sequence ID" value="QOV90578.1"/>
    <property type="molecule type" value="Genomic_DNA"/>
</dbReference>
<dbReference type="PANTHER" id="PTHR42693">
    <property type="entry name" value="ARYLSULFATASE FAMILY MEMBER"/>
    <property type="match status" value="1"/>
</dbReference>
<dbReference type="RefSeq" id="WP_206293670.1">
    <property type="nucleotide sequence ID" value="NZ_CP063458.1"/>
</dbReference>
<protein>
    <submittedName>
        <fullName evidence="5">Sulfatase-like hydrolase/transferase</fullName>
    </submittedName>
</protein>
<dbReference type="PANTHER" id="PTHR42693:SF53">
    <property type="entry name" value="ENDO-4-O-SULFATASE"/>
    <property type="match status" value="1"/>
</dbReference>
<dbReference type="GO" id="GO:0004065">
    <property type="term" value="F:arylsulfatase activity"/>
    <property type="evidence" value="ECO:0007669"/>
    <property type="project" value="TreeGrafter"/>
</dbReference>
<keyword evidence="3" id="KW-0732">Signal</keyword>
<feature type="signal peptide" evidence="3">
    <location>
        <begin position="1"/>
        <end position="23"/>
    </location>
</feature>
<keyword evidence="2 5" id="KW-0378">Hydrolase</keyword>
<feature type="chain" id="PRO_5034655611" evidence="3">
    <location>
        <begin position="24"/>
        <end position="468"/>
    </location>
</feature>
<name>A0A7M2WYK7_9BACT</name>
<accession>A0A7M2WYK7</accession>
<dbReference type="InterPro" id="IPR000917">
    <property type="entry name" value="Sulfatase_N"/>
</dbReference>
<proteinExistence type="inferred from homology"/>
<dbReference type="Proteomes" id="UP000593765">
    <property type="component" value="Chromosome"/>
</dbReference>
<keyword evidence="6" id="KW-1185">Reference proteome</keyword>
<feature type="domain" description="Sulfatase N-terminal" evidence="4">
    <location>
        <begin position="30"/>
        <end position="367"/>
    </location>
</feature>
<evidence type="ECO:0000256" key="1">
    <source>
        <dbReference type="ARBA" id="ARBA00008779"/>
    </source>
</evidence>
<reference evidence="5 6" key="1">
    <citation type="submission" date="2020-10" db="EMBL/GenBank/DDBJ databases">
        <title>Wide distribution of Phycisphaera-like planctomycetes from WD2101 soil group in peatlands and genome analysis of the first cultivated representative.</title>
        <authorList>
            <person name="Dedysh S.N."/>
            <person name="Beletsky A.V."/>
            <person name="Ivanova A."/>
            <person name="Kulichevskaya I.S."/>
            <person name="Suzina N.E."/>
            <person name="Philippov D.A."/>
            <person name="Rakitin A.L."/>
            <person name="Mardanov A.V."/>
            <person name="Ravin N.V."/>
        </authorList>
    </citation>
    <scope>NUCLEOTIDE SEQUENCE [LARGE SCALE GENOMIC DNA]</scope>
    <source>
        <strain evidence="5 6">M1803</strain>
    </source>
</reference>
<dbReference type="Gene3D" id="3.30.1120.10">
    <property type="match status" value="1"/>
</dbReference>
<evidence type="ECO:0000259" key="4">
    <source>
        <dbReference type="Pfam" id="PF00884"/>
    </source>
</evidence>
<evidence type="ECO:0000313" key="5">
    <source>
        <dbReference type="EMBL" id="QOV90578.1"/>
    </source>
</evidence>
<dbReference type="AlphaFoldDB" id="A0A7M2WYK7"/>